<comment type="similarity">
    <text evidence="6">Belongs to the XRCC4-XLF family. XLF subfamily.</text>
</comment>
<evidence type="ECO:0000256" key="6">
    <source>
        <dbReference type="ARBA" id="ARBA00025747"/>
    </source>
</evidence>
<feature type="compositionally biased region" description="Basic and acidic residues" evidence="8">
    <location>
        <begin position="327"/>
        <end position="338"/>
    </location>
</feature>
<protein>
    <recommendedName>
        <fullName evidence="7">Non-homologous end-joining factor 1</fullName>
    </recommendedName>
</protein>
<name>A0AAD4CFW3_ASPNN</name>
<keyword evidence="3" id="KW-0238">DNA-binding</keyword>
<dbReference type="InterPro" id="IPR052287">
    <property type="entry name" value="NHEJ_factor"/>
</dbReference>
<proteinExistence type="inferred from homology"/>
<feature type="domain" description="XLF-like coiled-coil region" evidence="10">
    <location>
        <begin position="127"/>
        <end position="179"/>
    </location>
</feature>
<comment type="subcellular location">
    <subcellularLocation>
        <location evidence="1">Nucleus</location>
    </subcellularLocation>
</comment>
<evidence type="ECO:0000256" key="5">
    <source>
        <dbReference type="ARBA" id="ARBA00023242"/>
    </source>
</evidence>
<dbReference type="GO" id="GO:0032807">
    <property type="term" value="C:DNA ligase IV complex"/>
    <property type="evidence" value="ECO:0007669"/>
    <property type="project" value="TreeGrafter"/>
</dbReference>
<feature type="compositionally biased region" description="Basic and acidic residues" evidence="8">
    <location>
        <begin position="271"/>
        <end position="281"/>
    </location>
</feature>
<evidence type="ECO:0000256" key="2">
    <source>
        <dbReference type="ARBA" id="ARBA00022763"/>
    </source>
</evidence>
<dbReference type="GO" id="GO:0006303">
    <property type="term" value="P:double-strand break repair via nonhomologous end joining"/>
    <property type="evidence" value="ECO:0007669"/>
    <property type="project" value="TreeGrafter"/>
</dbReference>
<evidence type="ECO:0000313" key="11">
    <source>
        <dbReference type="EMBL" id="KAF9885729.1"/>
    </source>
</evidence>
<dbReference type="EMBL" id="VCAU01000090">
    <property type="protein sequence ID" value="KAF9885729.1"/>
    <property type="molecule type" value="Genomic_DNA"/>
</dbReference>
<feature type="compositionally biased region" description="Basic and acidic residues" evidence="8">
    <location>
        <begin position="537"/>
        <end position="567"/>
    </location>
</feature>
<comment type="caution">
    <text evidence="11">The sequence shown here is derived from an EMBL/GenBank/DDBJ whole genome shotgun (WGS) entry which is preliminary data.</text>
</comment>
<feature type="region of interest" description="Disordered" evidence="8">
    <location>
        <begin position="238"/>
        <end position="257"/>
    </location>
</feature>
<evidence type="ECO:0000256" key="3">
    <source>
        <dbReference type="ARBA" id="ARBA00023125"/>
    </source>
</evidence>
<dbReference type="Proteomes" id="UP001194746">
    <property type="component" value="Unassembled WGS sequence"/>
</dbReference>
<dbReference type="InterPro" id="IPR015381">
    <property type="entry name" value="XLF-like_N"/>
</dbReference>
<keyword evidence="5" id="KW-0539">Nucleus</keyword>
<dbReference type="Pfam" id="PF09302">
    <property type="entry name" value="XLF"/>
    <property type="match status" value="1"/>
</dbReference>
<organism evidence="11 12">
    <name type="scientific">Aspergillus nanangensis</name>
    <dbReference type="NCBI Taxonomy" id="2582783"/>
    <lineage>
        <taxon>Eukaryota</taxon>
        <taxon>Fungi</taxon>
        <taxon>Dikarya</taxon>
        <taxon>Ascomycota</taxon>
        <taxon>Pezizomycotina</taxon>
        <taxon>Eurotiomycetes</taxon>
        <taxon>Eurotiomycetidae</taxon>
        <taxon>Eurotiales</taxon>
        <taxon>Aspergillaceae</taxon>
        <taxon>Aspergillus</taxon>
        <taxon>Aspergillus subgen. Circumdati</taxon>
    </lineage>
</organism>
<dbReference type="PANTHER" id="PTHR32235">
    <property type="entry name" value="NON-HOMOLOGOUS END-JOINING FACTOR 1"/>
    <property type="match status" value="1"/>
</dbReference>
<dbReference type="InterPro" id="IPR038051">
    <property type="entry name" value="XRCC4-like_N_sf"/>
</dbReference>
<accession>A0AAD4CFW3</accession>
<evidence type="ECO:0000256" key="7">
    <source>
        <dbReference type="ARBA" id="ARBA00044529"/>
    </source>
</evidence>
<keyword evidence="2" id="KW-0227">DNA damage</keyword>
<dbReference type="InterPro" id="IPR053829">
    <property type="entry name" value="XLF-like_CC"/>
</dbReference>
<evidence type="ECO:0000256" key="4">
    <source>
        <dbReference type="ARBA" id="ARBA00023204"/>
    </source>
</evidence>
<keyword evidence="12" id="KW-1185">Reference proteome</keyword>
<feature type="compositionally biased region" description="Acidic residues" evidence="8">
    <location>
        <begin position="397"/>
        <end position="412"/>
    </location>
</feature>
<reference evidence="11" key="2">
    <citation type="submission" date="2020-02" db="EMBL/GenBank/DDBJ databases">
        <authorList>
            <person name="Gilchrist C.L.M."/>
            <person name="Chooi Y.-H."/>
        </authorList>
    </citation>
    <scope>NUCLEOTIDE SEQUENCE</scope>
    <source>
        <strain evidence="11">MST-FP2251</strain>
    </source>
</reference>
<keyword evidence="4" id="KW-0234">DNA repair</keyword>
<dbReference type="Pfam" id="PF21928">
    <property type="entry name" value="XLF_CC"/>
    <property type="match status" value="1"/>
</dbReference>
<sequence>MSGQWERLHISSKTGSPPALLYRYITTTSGYELYMTDLTNIWSEHMTRQAIIEKADKYEATIDPSEDPEQFRILLQTIGNALQNKPETRTTLLKQNSRSNILELITSTNLPAPLAPLTWKLDLCKEPQSSITSHLLLPLIHAEAQREVHQKTLIDQLIKKDWVLGKLFDKIEVIGLDLSTVFPGMSGLRPGRKGTTLAQAAKYIKGVAPFNETAWLDEICESSADVNLAAKIISEISGSKPSKLHPPPDAWWETLPTTSDDLTCPLSAPCEKGEGEVEPRRSNHNTRMDINSGTETEDDDEDDKFERQETSPRLKRAMEEANQAAAPRKEDQKTDKEPGLNPSHPSQQKVPQRPSRGLGMIGGKNKPTKQPSPQPSLPPRDATPSSHPAQAHSVDEPLIDEDQTDSGSDQDDQNSSPLAKTITPQDLSAKPRGLGVIGGKKKEKQPIPTTQCTSPQPSGSKPRGDNSPKTPPLPEAKTKRAGKLGVIGGKASRREIDTSPPRIEATSSQAGGAGTHLETPNVEPAMSVSLERRKPKVQSEEPRQEETEQERADRKREDLKRQLEAKARAPAKKKRKF</sequence>
<dbReference type="AlphaFoldDB" id="A0AAD4CFW3"/>
<evidence type="ECO:0000256" key="8">
    <source>
        <dbReference type="SAM" id="MobiDB-lite"/>
    </source>
</evidence>
<feature type="region of interest" description="Disordered" evidence="8">
    <location>
        <begin position="262"/>
        <end position="577"/>
    </location>
</feature>
<dbReference type="PANTHER" id="PTHR32235:SF1">
    <property type="entry name" value="NON-HOMOLOGOUS END-JOINING FACTOR 1"/>
    <property type="match status" value="1"/>
</dbReference>
<reference evidence="11" key="1">
    <citation type="journal article" date="2019" name="Beilstein J. Org. Chem.">
        <title>Nanangenines: drimane sesquiterpenoids as the dominant metabolite cohort of a novel Australian fungus, Aspergillus nanangensis.</title>
        <authorList>
            <person name="Lacey H.J."/>
            <person name="Gilchrist C.L.M."/>
            <person name="Crombie A."/>
            <person name="Kalaitzis J.A."/>
            <person name="Vuong D."/>
            <person name="Rutledge P.J."/>
            <person name="Turner P."/>
            <person name="Pitt J.I."/>
            <person name="Lacey E."/>
            <person name="Chooi Y.H."/>
            <person name="Piggott A.M."/>
        </authorList>
    </citation>
    <scope>NUCLEOTIDE SEQUENCE</scope>
    <source>
        <strain evidence="11">MST-FP2251</strain>
    </source>
</reference>
<dbReference type="GO" id="GO:0045027">
    <property type="term" value="F:DNA end binding"/>
    <property type="evidence" value="ECO:0007669"/>
    <property type="project" value="TreeGrafter"/>
</dbReference>
<evidence type="ECO:0000259" key="9">
    <source>
        <dbReference type="Pfam" id="PF09302"/>
    </source>
</evidence>
<feature type="compositionally biased region" description="Basic and acidic residues" evidence="8">
    <location>
        <begin position="304"/>
        <end position="319"/>
    </location>
</feature>
<evidence type="ECO:0000313" key="12">
    <source>
        <dbReference type="Proteomes" id="UP001194746"/>
    </source>
</evidence>
<evidence type="ECO:0000259" key="10">
    <source>
        <dbReference type="Pfam" id="PF21928"/>
    </source>
</evidence>
<dbReference type="CDD" id="cd22285">
    <property type="entry name" value="HD_XLF_N"/>
    <property type="match status" value="1"/>
</dbReference>
<gene>
    <name evidence="11" type="ORF">FE257_012614</name>
</gene>
<feature type="domain" description="XLF-like N-terminal" evidence="9">
    <location>
        <begin position="5"/>
        <end position="125"/>
    </location>
</feature>
<feature type="compositionally biased region" description="Polar residues" evidence="8">
    <location>
        <begin position="447"/>
        <end position="459"/>
    </location>
</feature>
<dbReference type="Gene3D" id="2.170.210.10">
    <property type="entry name" value="DNA double-strand break repair and VJ recombination XRCC4, N-terminal"/>
    <property type="match status" value="1"/>
</dbReference>
<evidence type="ECO:0000256" key="1">
    <source>
        <dbReference type="ARBA" id="ARBA00004123"/>
    </source>
</evidence>